<name>A0A0E0AC48_9ORYZ</name>
<proteinExistence type="predicted"/>
<dbReference type="EnsemblPlants" id="OGLUM06G22840.1">
    <property type="protein sequence ID" value="OGLUM06G22840.1"/>
    <property type="gene ID" value="OGLUM06G22840"/>
</dbReference>
<feature type="region of interest" description="Disordered" evidence="1">
    <location>
        <begin position="1"/>
        <end position="78"/>
    </location>
</feature>
<dbReference type="Proteomes" id="UP000026961">
    <property type="component" value="Chromosome 6"/>
</dbReference>
<dbReference type="AlphaFoldDB" id="A0A0E0AC48"/>
<keyword evidence="3" id="KW-1185">Reference proteome</keyword>
<evidence type="ECO:0000256" key="1">
    <source>
        <dbReference type="SAM" id="MobiDB-lite"/>
    </source>
</evidence>
<feature type="compositionally biased region" description="Polar residues" evidence="1">
    <location>
        <begin position="49"/>
        <end position="58"/>
    </location>
</feature>
<dbReference type="Gramene" id="OGLUM06G22840.1">
    <property type="protein sequence ID" value="OGLUM06G22840.1"/>
    <property type="gene ID" value="OGLUM06G22840"/>
</dbReference>
<accession>A0A0E0AC48</accession>
<evidence type="ECO:0000313" key="2">
    <source>
        <dbReference type="EnsemblPlants" id="OGLUM06G22840.1"/>
    </source>
</evidence>
<reference evidence="2" key="2">
    <citation type="submission" date="2018-05" db="EMBL/GenBank/DDBJ databases">
        <title>OgluRS3 (Oryza glumaepatula Reference Sequence Version 3).</title>
        <authorList>
            <person name="Zhang J."/>
            <person name="Kudrna D."/>
            <person name="Lee S."/>
            <person name="Talag J."/>
            <person name="Welchert J."/>
            <person name="Wing R.A."/>
        </authorList>
    </citation>
    <scope>NUCLEOTIDE SEQUENCE [LARGE SCALE GENOMIC DNA]</scope>
</reference>
<feature type="compositionally biased region" description="Basic and acidic residues" evidence="1">
    <location>
        <begin position="13"/>
        <end position="26"/>
    </location>
</feature>
<dbReference type="HOGENOM" id="CLU_2350197_0_0_1"/>
<protein>
    <submittedName>
        <fullName evidence="2">Uncharacterized protein</fullName>
    </submittedName>
</protein>
<reference evidence="2" key="1">
    <citation type="submission" date="2015-04" db="UniProtKB">
        <authorList>
            <consortium name="EnsemblPlants"/>
        </authorList>
    </citation>
    <scope>IDENTIFICATION</scope>
</reference>
<organism evidence="2">
    <name type="scientific">Oryza glumipatula</name>
    <dbReference type="NCBI Taxonomy" id="40148"/>
    <lineage>
        <taxon>Eukaryota</taxon>
        <taxon>Viridiplantae</taxon>
        <taxon>Streptophyta</taxon>
        <taxon>Embryophyta</taxon>
        <taxon>Tracheophyta</taxon>
        <taxon>Spermatophyta</taxon>
        <taxon>Magnoliopsida</taxon>
        <taxon>Liliopsida</taxon>
        <taxon>Poales</taxon>
        <taxon>Poaceae</taxon>
        <taxon>BOP clade</taxon>
        <taxon>Oryzoideae</taxon>
        <taxon>Oryzeae</taxon>
        <taxon>Oryzinae</taxon>
        <taxon>Oryza</taxon>
    </lineage>
</organism>
<sequence>MDQEGCAASNQGRGREPPDGHLHNGREPLPSSGHACSGAGGGPLPFHNQCGTIQQSPPSHIGVPQSFTAPSPFLHGSSGIRAPLAPTIHQAFTHFVP</sequence>
<evidence type="ECO:0000313" key="3">
    <source>
        <dbReference type="Proteomes" id="UP000026961"/>
    </source>
</evidence>